<evidence type="ECO:0000256" key="1">
    <source>
        <dbReference type="SAM" id="Phobius"/>
    </source>
</evidence>
<keyword evidence="1" id="KW-1133">Transmembrane helix</keyword>
<evidence type="ECO:0000313" key="3">
    <source>
        <dbReference type="Proteomes" id="UP001209681"/>
    </source>
</evidence>
<feature type="transmembrane region" description="Helical" evidence="1">
    <location>
        <begin position="84"/>
        <end position="109"/>
    </location>
</feature>
<dbReference type="EMBL" id="JAPFPW010000004">
    <property type="protein sequence ID" value="MCW7753315.1"/>
    <property type="molecule type" value="Genomic_DNA"/>
</dbReference>
<proteinExistence type="predicted"/>
<gene>
    <name evidence="2" type="ORF">OOT00_04860</name>
</gene>
<sequence length="230" mass="25182">MQSVELRQRPTLKQWILTHDERWSFILCYLGLAVILSVCISLFWLVVVVGLHGTLEWICQRSEDACAQSGVILSRVAWALKLDISLILFALALGVYMEIIMGMAGIGAATRAGVQGAKGGARFLVWEKALRAMLLSLDDLAQVLRVLLRKTASPKTEGEAECAESLSQPDAPFVSAETGRSWRDAWSTGDWFCMIFGAACLLMIGISPWVTGHGLSGVLRLIGAELHPWP</sequence>
<name>A0ABT3N782_9BACT</name>
<feature type="transmembrane region" description="Helical" evidence="1">
    <location>
        <begin position="191"/>
        <end position="210"/>
    </location>
</feature>
<organism evidence="2 3">
    <name type="scientific">Desulfobotulus pelophilus</name>
    <dbReference type="NCBI Taxonomy" id="2823377"/>
    <lineage>
        <taxon>Bacteria</taxon>
        <taxon>Pseudomonadati</taxon>
        <taxon>Thermodesulfobacteriota</taxon>
        <taxon>Desulfobacteria</taxon>
        <taxon>Desulfobacterales</taxon>
        <taxon>Desulfobacteraceae</taxon>
        <taxon>Desulfobotulus</taxon>
    </lineage>
</organism>
<accession>A0ABT3N782</accession>
<feature type="transmembrane region" description="Helical" evidence="1">
    <location>
        <begin position="23"/>
        <end position="47"/>
    </location>
</feature>
<keyword evidence="3" id="KW-1185">Reference proteome</keyword>
<keyword evidence="1" id="KW-0472">Membrane</keyword>
<comment type="caution">
    <text evidence="2">The sequence shown here is derived from an EMBL/GenBank/DDBJ whole genome shotgun (WGS) entry which is preliminary data.</text>
</comment>
<dbReference type="Proteomes" id="UP001209681">
    <property type="component" value="Unassembled WGS sequence"/>
</dbReference>
<reference evidence="2 3" key="1">
    <citation type="submission" date="2022-11" db="EMBL/GenBank/DDBJ databases">
        <title>Desulfobotulus tamanensis H1 sp. nov. - anaerobic, alkaliphilic, sulphate reducing bacterium isolated from terrestrial mud volcano.</title>
        <authorList>
            <person name="Frolova A."/>
            <person name="Merkel A.Y."/>
            <person name="Slobodkin A.I."/>
        </authorList>
    </citation>
    <scope>NUCLEOTIDE SEQUENCE [LARGE SCALE GENOMIC DNA]</scope>
    <source>
        <strain evidence="2 3">H1</strain>
    </source>
</reference>
<protein>
    <submittedName>
        <fullName evidence="2">Uncharacterized protein</fullName>
    </submittedName>
</protein>
<keyword evidence="1" id="KW-0812">Transmembrane</keyword>
<evidence type="ECO:0000313" key="2">
    <source>
        <dbReference type="EMBL" id="MCW7753315.1"/>
    </source>
</evidence>
<dbReference type="RefSeq" id="WP_265424185.1">
    <property type="nucleotide sequence ID" value="NZ_JAPFPW010000004.1"/>
</dbReference>